<dbReference type="EMBL" id="ML993579">
    <property type="protein sequence ID" value="KAF2173697.1"/>
    <property type="molecule type" value="Genomic_DNA"/>
</dbReference>
<reference evidence="2" key="1">
    <citation type="journal article" date="2020" name="Stud. Mycol.">
        <title>101 Dothideomycetes genomes: a test case for predicting lifestyles and emergence of pathogens.</title>
        <authorList>
            <person name="Haridas S."/>
            <person name="Albert R."/>
            <person name="Binder M."/>
            <person name="Bloem J."/>
            <person name="Labutti K."/>
            <person name="Salamov A."/>
            <person name="Andreopoulos B."/>
            <person name="Baker S."/>
            <person name="Barry K."/>
            <person name="Bills G."/>
            <person name="Bluhm B."/>
            <person name="Cannon C."/>
            <person name="Castanera R."/>
            <person name="Culley D."/>
            <person name="Daum C."/>
            <person name="Ezra D."/>
            <person name="Gonzalez J."/>
            <person name="Henrissat B."/>
            <person name="Kuo A."/>
            <person name="Liang C."/>
            <person name="Lipzen A."/>
            <person name="Lutzoni F."/>
            <person name="Magnuson J."/>
            <person name="Mondo S."/>
            <person name="Nolan M."/>
            <person name="Ohm R."/>
            <person name="Pangilinan J."/>
            <person name="Park H.-J."/>
            <person name="Ramirez L."/>
            <person name="Alfaro M."/>
            <person name="Sun H."/>
            <person name="Tritt A."/>
            <person name="Yoshinaga Y."/>
            <person name="Zwiers L.-H."/>
            <person name="Turgeon B."/>
            <person name="Goodwin S."/>
            <person name="Spatafora J."/>
            <person name="Crous P."/>
            <person name="Grigoriev I."/>
        </authorList>
    </citation>
    <scope>NUCLEOTIDE SEQUENCE</scope>
    <source>
        <strain evidence="2">ATCC 36951</strain>
    </source>
</reference>
<proteinExistence type="predicted"/>
<organism evidence="2 3">
    <name type="scientific">Zasmidium cellare ATCC 36951</name>
    <dbReference type="NCBI Taxonomy" id="1080233"/>
    <lineage>
        <taxon>Eukaryota</taxon>
        <taxon>Fungi</taxon>
        <taxon>Dikarya</taxon>
        <taxon>Ascomycota</taxon>
        <taxon>Pezizomycotina</taxon>
        <taxon>Dothideomycetes</taxon>
        <taxon>Dothideomycetidae</taxon>
        <taxon>Mycosphaerellales</taxon>
        <taxon>Mycosphaerellaceae</taxon>
        <taxon>Zasmidium</taxon>
    </lineage>
</organism>
<feature type="region of interest" description="Disordered" evidence="1">
    <location>
        <begin position="171"/>
        <end position="193"/>
    </location>
</feature>
<dbReference type="GeneID" id="54556700"/>
<dbReference type="RefSeq" id="XP_033674586.1">
    <property type="nucleotide sequence ID" value="XM_033803428.1"/>
</dbReference>
<dbReference type="AlphaFoldDB" id="A0A6A6D2Q5"/>
<name>A0A6A6D2Q5_ZASCE</name>
<protein>
    <submittedName>
        <fullName evidence="2">Uncharacterized protein</fullName>
    </submittedName>
</protein>
<keyword evidence="3" id="KW-1185">Reference proteome</keyword>
<feature type="compositionally biased region" description="Low complexity" evidence="1">
    <location>
        <begin position="113"/>
        <end position="145"/>
    </location>
</feature>
<gene>
    <name evidence="2" type="ORF">M409DRAFT_15971</name>
</gene>
<evidence type="ECO:0000313" key="3">
    <source>
        <dbReference type="Proteomes" id="UP000799537"/>
    </source>
</evidence>
<evidence type="ECO:0000256" key="1">
    <source>
        <dbReference type="SAM" id="MobiDB-lite"/>
    </source>
</evidence>
<feature type="compositionally biased region" description="Basic and acidic residues" evidence="1">
    <location>
        <begin position="74"/>
        <end position="102"/>
    </location>
</feature>
<dbReference type="Proteomes" id="UP000799537">
    <property type="component" value="Unassembled WGS sequence"/>
</dbReference>
<sequence>MIYRDSCSRLELYDDLYKNILIGSDESTDWDPHRPPPSPPRQFLAPWCIEKYFGLAPPFFDPDLHVYDHYARSREMGSKRDHEGRMVEDVKSQADSRADSVHGENMSKSSEGAASQTSTPAPPSSDSSSQAQAKSTPSGSTTSSAPPGPQIPNYKQVANATRTVAAAAAGPSQSVSSAGTTFSQPASAVPPQNTSPMPFHQLLFHALHHSNIIIATLSTYFSQDALLRDFINDKRNALGLTDQHYSTAYALTVARNQLKECRGSLMNSDKIAEFQKRGCFLTFCLAMDRLGVMVDIVEDACVRRTMVTTPNIAVLKSAWEECMGLRNGTREHEAWQLCWDMTNGR</sequence>
<evidence type="ECO:0000313" key="2">
    <source>
        <dbReference type="EMBL" id="KAF2173697.1"/>
    </source>
</evidence>
<feature type="region of interest" description="Disordered" evidence="1">
    <location>
        <begin position="74"/>
        <end position="154"/>
    </location>
</feature>
<accession>A0A6A6D2Q5</accession>